<comment type="caution">
    <text evidence="1">The sequence shown here is derived from an EMBL/GenBank/DDBJ whole genome shotgun (WGS) entry which is preliminary data.</text>
</comment>
<accession>A0ACC7VIS6</accession>
<dbReference type="EMBL" id="WMEU01000003">
    <property type="protein sequence ID" value="MYL54025.1"/>
    <property type="molecule type" value="Genomic_DNA"/>
</dbReference>
<organism evidence="1 2">
    <name type="scientific">Pontibacillus yanchengensis</name>
    <dbReference type="NCBI Taxonomy" id="462910"/>
    <lineage>
        <taxon>Bacteria</taxon>
        <taxon>Bacillati</taxon>
        <taxon>Bacillota</taxon>
        <taxon>Bacilli</taxon>
        <taxon>Bacillales</taxon>
        <taxon>Bacillaceae</taxon>
        <taxon>Pontibacillus</taxon>
    </lineage>
</organism>
<sequence>MITTNSVYQWQESGEKFRILWINPSATYAFVIDMENYKNNMPYEFPLHKMHKAILLGEIYHIEDPIRYHPSDDKEKNRYWEILKDIVTIEPAIYQSKERYRLIEGLMSKYDVSDVTLYKKLKRYWKGGMSPAALLDGRKWSGGKGEEKISTNKKVGRKNSNKNLSMPVTEEIKKQINASLKEHFFNREGATLKFAYDMFITKYYSQAVKNDDGTISFVAKENHPTQRQFHYWAKKLYSPSETIKGKKGEKRYQKDHRGLEGSSIYEAMCPGSRFEIDSTIGNVYLVSEYNREEIIGRPTIYLVVDVYSRMIVGFYVGNESSSSWFGAIQALVNTIRNKKELCEQYGIQINENEWPTKYFPKAILADKGEFIGYNSDLITQNFRIRVENTSSYRADLKGTVEKMLNLIPESIRPFLPGHIEPDHRERGGKDYRLEAKLTIREYSELIIEAILHYNKSFKNTYPLTKEMIKENLKPTPINLWNWGINENPSNLIEMSPEEVYYNLLPRKKATVTHRGIEFKGARYICDIVREENWLANARNYGSFKVDVSYDTRNTNKIYLHYEYKFIECLLLPHQEKYMNVTFDDLDSLRQQLNNQNKEQEEQQLSNNVGFNKTIQGKVEEFTNQPEKESPKQTKKERVENILENKKEAKNQERRANPLIYGQLSDNESDDADKNQFKRKSILELGLFQDEEESDNG</sequence>
<name>A0ACC7VIS6_9BACI</name>
<gene>
    <name evidence="1" type="ORF">GLW08_11820</name>
</gene>
<evidence type="ECO:0000313" key="1">
    <source>
        <dbReference type="EMBL" id="MYL54025.1"/>
    </source>
</evidence>
<dbReference type="Proteomes" id="UP000466692">
    <property type="component" value="Unassembled WGS sequence"/>
</dbReference>
<keyword evidence="2" id="KW-1185">Reference proteome</keyword>
<proteinExistence type="predicted"/>
<reference evidence="1" key="1">
    <citation type="submission" date="2019-11" db="EMBL/GenBank/DDBJ databases">
        <title>Genome sequences of 17 halophilic strains isolated from different environments.</title>
        <authorList>
            <person name="Furrow R.E."/>
        </authorList>
    </citation>
    <scope>NUCLEOTIDE SEQUENCE</scope>
    <source>
        <strain evidence="1">22510_22_Filter</strain>
    </source>
</reference>
<evidence type="ECO:0000313" key="2">
    <source>
        <dbReference type="Proteomes" id="UP000466692"/>
    </source>
</evidence>
<protein>
    <submittedName>
        <fullName evidence="1">DDE-type integrase/transposase/recombinase</fullName>
    </submittedName>
</protein>